<dbReference type="InterPro" id="IPR008906">
    <property type="entry name" value="HATC_C_dom"/>
</dbReference>
<evidence type="ECO:0000313" key="4">
    <source>
        <dbReference type="EnsemblMetazoa" id="CapteP112284"/>
    </source>
</evidence>
<evidence type="ECO:0000259" key="1">
    <source>
        <dbReference type="Pfam" id="PF05699"/>
    </source>
</evidence>
<dbReference type="EMBL" id="KB312386">
    <property type="protein sequence ID" value="ELT87285.1"/>
    <property type="molecule type" value="Genomic_DNA"/>
</dbReference>
<proteinExistence type="predicted"/>
<reference evidence="4" key="3">
    <citation type="submission" date="2015-06" db="UniProtKB">
        <authorList>
            <consortium name="EnsemblMetazoa"/>
        </authorList>
    </citation>
    <scope>IDENTIFICATION</scope>
</reference>
<dbReference type="PANTHER" id="PTHR45749:SF21">
    <property type="entry name" value="DUF4371 DOMAIN-CONTAINING PROTEIN"/>
    <property type="match status" value="1"/>
</dbReference>
<dbReference type="GO" id="GO:0046983">
    <property type="term" value="F:protein dimerization activity"/>
    <property type="evidence" value="ECO:0007669"/>
    <property type="project" value="InterPro"/>
</dbReference>
<evidence type="ECO:0000313" key="5">
    <source>
        <dbReference type="Proteomes" id="UP000014760"/>
    </source>
</evidence>
<dbReference type="OMA" id="NTFISYR"/>
<dbReference type="InterPro" id="IPR012337">
    <property type="entry name" value="RNaseH-like_sf"/>
</dbReference>
<dbReference type="PANTHER" id="PTHR45749">
    <property type="match status" value="1"/>
</dbReference>
<keyword evidence="5" id="KW-1185">Reference proteome</keyword>
<dbReference type="OrthoDB" id="10037933at2759"/>
<accession>R7T7A7</accession>
<evidence type="ECO:0000313" key="2">
    <source>
        <dbReference type="EMBL" id="ELT87285.1"/>
    </source>
</evidence>
<dbReference type="AlphaFoldDB" id="R7T7A7"/>
<dbReference type="STRING" id="283909.R7T7A7"/>
<dbReference type="Pfam" id="PF05699">
    <property type="entry name" value="Dimer_Tnp_hAT"/>
    <property type="match status" value="1"/>
</dbReference>
<sequence length="84" mass="9690">MLNQVHVLVKIYMTIPVTSATAERSFSAFRRLKTYLRSTMTQVRLNNCAIMNCHKERVDALDLKDIAVSFVQANVNRMNYFGSF</sequence>
<name>R7T7A7_CAPTE</name>
<dbReference type="EnsemblMetazoa" id="CapteT116307">
    <property type="protein sequence ID" value="CapteP116307"/>
    <property type="gene ID" value="CapteG116307"/>
</dbReference>
<dbReference type="EMBL" id="AMQN01015943">
    <property type="status" value="NOT_ANNOTATED_CDS"/>
    <property type="molecule type" value="Genomic_DNA"/>
</dbReference>
<gene>
    <name evidence="3" type="ORF">CAPTEDRAFT_112284</name>
    <name evidence="2" type="ORF">CAPTEDRAFT_116307</name>
</gene>
<reference evidence="5" key="1">
    <citation type="submission" date="2012-12" db="EMBL/GenBank/DDBJ databases">
        <authorList>
            <person name="Hellsten U."/>
            <person name="Grimwood J."/>
            <person name="Chapman J.A."/>
            <person name="Shapiro H."/>
            <person name="Aerts A."/>
            <person name="Otillar R.P."/>
            <person name="Terry A.Y."/>
            <person name="Boore J.L."/>
            <person name="Simakov O."/>
            <person name="Marletaz F."/>
            <person name="Cho S.-J."/>
            <person name="Edsinger-Gonzales E."/>
            <person name="Havlak P."/>
            <person name="Kuo D.-H."/>
            <person name="Larsson T."/>
            <person name="Lv J."/>
            <person name="Arendt D."/>
            <person name="Savage R."/>
            <person name="Osoegawa K."/>
            <person name="de Jong P."/>
            <person name="Lindberg D.R."/>
            <person name="Seaver E.C."/>
            <person name="Weisblat D.A."/>
            <person name="Putnam N.H."/>
            <person name="Grigoriev I.V."/>
            <person name="Rokhsar D.S."/>
        </authorList>
    </citation>
    <scope>NUCLEOTIDE SEQUENCE</scope>
    <source>
        <strain evidence="5">I ESC-2004</strain>
    </source>
</reference>
<dbReference type="EMBL" id="AMQN01001520">
    <property type="status" value="NOT_ANNOTATED_CDS"/>
    <property type="molecule type" value="Genomic_DNA"/>
</dbReference>
<protein>
    <recommendedName>
        <fullName evidence="1">HAT C-terminal dimerisation domain-containing protein</fullName>
    </recommendedName>
</protein>
<dbReference type="Proteomes" id="UP000014760">
    <property type="component" value="Unassembled WGS sequence"/>
</dbReference>
<organism evidence="2">
    <name type="scientific">Capitella teleta</name>
    <name type="common">Polychaete worm</name>
    <dbReference type="NCBI Taxonomy" id="283909"/>
    <lineage>
        <taxon>Eukaryota</taxon>
        <taxon>Metazoa</taxon>
        <taxon>Spiralia</taxon>
        <taxon>Lophotrochozoa</taxon>
        <taxon>Annelida</taxon>
        <taxon>Polychaeta</taxon>
        <taxon>Sedentaria</taxon>
        <taxon>Scolecida</taxon>
        <taxon>Capitellidae</taxon>
        <taxon>Capitella</taxon>
    </lineage>
</organism>
<dbReference type="SUPFAM" id="SSF53098">
    <property type="entry name" value="Ribonuclease H-like"/>
    <property type="match status" value="1"/>
</dbReference>
<evidence type="ECO:0000313" key="3">
    <source>
        <dbReference type="EMBL" id="ELU03130.1"/>
    </source>
</evidence>
<feature type="domain" description="HAT C-terminal dimerisation" evidence="1">
    <location>
        <begin position="8"/>
        <end position="54"/>
    </location>
</feature>
<reference evidence="2 5" key="2">
    <citation type="journal article" date="2013" name="Nature">
        <title>Insights into bilaterian evolution from three spiralian genomes.</title>
        <authorList>
            <person name="Simakov O."/>
            <person name="Marletaz F."/>
            <person name="Cho S.J."/>
            <person name="Edsinger-Gonzales E."/>
            <person name="Havlak P."/>
            <person name="Hellsten U."/>
            <person name="Kuo D.H."/>
            <person name="Larsson T."/>
            <person name="Lv J."/>
            <person name="Arendt D."/>
            <person name="Savage R."/>
            <person name="Osoegawa K."/>
            <person name="de Jong P."/>
            <person name="Grimwood J."/>
            <person name="Chapman J.A."/>
            <person name="Shapiro H."/>
            <person name="Aerts A."/>
            <person name="Otillar R.P."/>
            <person name="Terry A.Y."/>
            <person name="Boore J.L."/>
            <person name="Grigoriev I.V."/>
            <person name="Lindberg D.R."/>
            <person name="Seaver E.C."/>
            <person name="Weisblat D.A."/>
            <person name="Putnam N.H."/>
            <person name="Rokhsar D.S."/>
        </authorList>
    </citation>
    <scope>NUCLEOTIDE SEQUENCE</scope>
    <source>
        <strain evidence="2 5">I ESC-2004</strain>
    </source>
</reference>
<dbReference type="EMBL" id="KB303456">
    <property type="protein sequence ID" value="ELU03130.1"/>
    <property type="molecule type" value="Genomic_DNA"/>
</dbReference>
<dbReference type="HOGENOM" id="CLU_006175_9_0_1"/>
<dbReference type="EnsemblMetazoa" id="CapteT112284">
    <property type="protein sequence ID" value="CapteP112284"/>
    <property type="gene ID" value="CapteG112284"/>
</dbReference>